<dbReference type="InterPro" id="IPR006142">
    <property type="entry name" value="INTEIN"/>
</dbReference>
<dbReference type="GO" id="GO:0016539">
    <property type="term" value="P:intein-mediated protein splicing"/>
    <property type="evidence" value="ECO:0007669"/>
    <property type="project" value="InterPro"/>
</dbReference>
<name>X8CKA2_MYCXE</name>
<evidence type="ECO:0000313" key="2">
    <source>
        <dbReference type="EMBL" id="EUA56544.1"/>
    </source>
</evidence>
<dbReference type="GO" id="GO:0004519">
    <property type="term" value="F:endonuclease activity"/>
    <property type="evidence" value="ECO:0007669"/>
    <property type="project" value="InterPro"/>
</dbReference>
<dbReference type="EC" id="3.1.-.-" evidence="2"/>
<dbReference type="Gene3D" id="3.10.28.10">
    <property type="entry name" value="Homing endonucleases"/>
    <property type="match status" value="1"/>
</dbReference>
<sequence>MPERVFKLPNDQVALFLRHLWATDGSVRWDDKLGMGRIYYAATSRQLVDDVQQLLLRLGVNSRITKLRKTGYRDCWRLWIDRADNQIAFLTKVGVHGLRSRAAQKVLEELTARVRRPGADTVPKEVWARIVQALSSRQMTYREFAVAADIRPEGSATWTHAPGRPRLHRVAALLQGGRFTILRPAMCSGTRSWRSLASANAMCTMGLCQELITLWHREFQYITPSNKIATW</sequence>
<dbReference type="InterPro" id="IPR004860">
    <property type="entry name" value="LAGLIDADG_dom"/>
</dbReference>
<keyword evidence="2" id="KW-0547">Nucleotide-binding</keyword>
<reference evidence="2" key="1">
    <citation type="submission" date="2014-01" db="EMBL/GenBank/DDBJ databases">
        <authorList>
            <person name="Brown-Elliot B."/>
            <person name="Wallace R."/>
            <person name="Lenaerts A."/>
            <person name="Ordway D."/>
            <person name="DeGroote M.A."/>
            <person name="Parker T."/>
            <person name="Sizemore C."/>
            <person name="Tallon L.J."/>
            <person name="Sadzewicz L.K."/>
            <person name="Sengamalay N."/>
            <person name="Fraser C.M."/>
            <person name="Hine E."/>
            <person name="Shefchek K.A."/>
            <person name="Das S.P."/>
            <person name="Tettelin H."/>
        </authorList>
    </citation>
    <scope>NUCLEOTIDE SEQUENCE [LARGE SCALE GENOMIC DNA]</scope>
    <source>
        <strain evidence="2">4042</strain>
    </source>
</reference>
<dbReference type="AlphaFoldDB" id="X8CKA2"/>
<keyword evidence="2" id="KW-0067">ATP-binding</keyword>
<dbReference type="Pfam" id="PF14528">
    <property type="entry name" value="LAGLIDADG_3"/>
    <property type="match status" value="1"/>
</dbReference>
<comment type="caution">
    <text evidence="2">The sequence shown here is derived from an EMBL/GenBank/DDBJ whole genome shotgun (WGS) entry which is preliminary data.</text>
</comment>
<protein>
    <submittedName>
        <fullName evidence="2">Replicative DNA helicase domain protein</fullName>
        <ecNumber evidence="2">3.1.-.-</ecNumber>
    </submittedName>
</protein>
<gene>
    <name evidence="2" type="ORF">I553_8592</name>
</gene>
<dbReference type="PROSITE" id="PS50819">
    <property type="entry name" value="INTEIN_ENDONUCLEASE"/>
    <property type="match status" value="1"/>
</dbReference>
<dbReference type="InterPro" id="IPR004042">
    <property type="entry name" value="Intein_endonuc_central"/>
</dbReference>
<dbReference type="PATRIC" id="fig|1299334.3.peg.2692"/>
<evidence type="ECO:0000259" key="1">
    <source>
        <dbReference type="PROSITE" id="PS50819"/>
    </source>
</evidence>
<dbReference type="PRINTS" id="PR00379">
    <property type="entry name" value="INTEIN"/>
</dbReference>
<proteinExistence type="predicted"/>
<keyword evidence="2" id="KW-0378">Hydrolase</keyword>
<feature type="domain" description="DOD-type homing endonuclease" evidence="1">
    <location>
        <begin position="1"/>
        <end position="60"/>
    </location>
</feature>
<dbReference type="InterPro" id="IPR027434">
    <property type="entry name" value="Homing_endonucl"/>
</dbReference>
<organism evidence="2">
    <name type="scientific">Mycobacterium xenopi 4042</name>
    <dbReference type="NCBI Taxonomy" id="1299334"/>
    <lineage>
        <taxon>Bacteria</taxon>
        <taxon>Bacillati</taxon>
        <taxon>Actinomycetota</taxon>
        <taxon>Actinomycetes</taxon>
        <taxon>Mycobacteriales</taxon>
        <taxon>Mycobacteriaceae</taxon>
        <taxon>Mycobacterium</taxon>
    </lineage>
</organism>
<dbReference type="SUPFAM" id="SSF55608">
    <property type="entry name" value="Homing endonucleases"/>
    <property type="match status" value="1"/>
</dbReference>
<dbReference type="GO" id="GO:0004386">
    <property type="term" value="F:helicase activity"/>
    <property type="evidence" value="ECO:0007669"/>
    <property type="project" value="UniProtKB-KW"/>
</dbReference>
<dbReference type="EMBL" id="JAOB01000029">
    <property type="protein sequence ID" value="EUA56544.1"/>
    <property type="molecule type" value="Genomic_DNA"/>
</dbReference>
<dbReference type="GO" id="GO:0016787">
    <property type="term" value="F:hydrolase activity"/>
    <property type="evidence" value="ECO:0007669"/>
    <property type="project" value="UniProtKB-KW"/>
</dbReference>
<accession>X8CKA2</accession>
<keyword evidence="2" id="KW-0347">Helicase</keyword>